<gene>
    <name evidence="21" type="ORF">ACFSJ3_15540</name>
</gene>
<dbReference type="SUPFAM" id="SSF47384">
    <property type="entry name" value="Homodimeric domain of signal transducing histidine kinase"/>
    <property type="match status" value="1"/>
</dbReference>
<keyword evidence="10" id="KW-0902">Two-component regulatory system</keyword>
<evidence type="ECO:0000256" key="5">
    <source>
        <dbReference type="ARBA" id="ARBA00022553"/>
    </source>
</evidence>
<dbReference type="EMBL" id="JBHUHT010000017">
    <property type="protein sequence ID" value="MFD2097411.1"/>
    <property type="molecule type" value="Genomic_DNA"/>
</dbReference>
<dbReference type="SMART" id="SM00091">
    <property type="entry name" value="PAS"/>
    <property type="match status" value="4"/>
</dbReference>
<evidence type="ECO:0000259" key="19">
    <source>
        <dbReference type="PROSITE" id="PS50113"/>
    </source>
</evidence>
<dbReference type="Gene3D" id="3.30.450.20">
    <property type="entry name" value="PAS domain"/>
    <property type="match status" value="4"/>
</dbReference>
<dbReference type="SUPFAM" id="SSF47226">
    <property type="entry name" value="Histidine-containing phosphotransfer domain, HPT domain"/>
    <property type="match status" value="1"/>
</dbReference>
<dbReference type="InterPro" id="IPR011006">
    <property type="entry name" value="CheY-like_superfamily"/>
</dbReference>
<dbReference type="PROSITE" id="PS50894">
    <property type="entry name" value="HPT"/>
    <property type="match status" value="1"/>
</dbReference>
<keyword evidence="6 15" id="KW-0812">Transmembrane</keyword>
<dbReference type="InterPro" id="IPR008207">
    <property type="entry name" value="Sig_transdc_His_kin_Hpt_dom"/>
</dbReference>
<dbReference type="InterPro" id="IPR003594">
    <property type="entry name" value="HATPase_dom"/>
</dbReference>
<dbReference type="Pfam" id="PF00072">
    <property type="entry name" value="Response_reg"/>
    <property type="match status" value="2"/>
</dbReference>
<dbReference type="InterPro" id="IPR036890">
    <property type="entry name" value="HATPase_C_sf"/>
</dbReference>
<dbReference type="Gene3D" id="1.20.120.160">
    <property type="entry name" value="HPT domain"/>
    <property type="match status" value="1"/>
</dbReference>
<keyword evidence="22" id="KW-1185">Reference proteome</keyword>
<dbReference type="SMART" id="SM00388">
    <property type="entry name" value="HisKA"/>
    <property type="match status" value="1"/>
</dbReference>
<proteinExistence type="predicted"/>
<dbReference type="SMART" id="SM00387">
    <property type="entry name" value="HATPase_c"/>
    <property type="match status" value="1"/>
</dbReference>
<dbReference type="Gene3D" id="3.30.565.10">
    <property type="entry name" value="Histidine kinase-like ATPase, C-terminal domain"/>
    <property type="match status" value="1"/>
</dbReference>
<feature type="domain" description="HPt" evidence="20">
    <location>
        <begin position="1528"/>
        <end position="1619"/>
    </location>
</feature>
<evidence type="ECO:0000256" key="11">
    <source>
        <dbReference type="ARBA" id="ARBA00023136"/>
    </source>
</evidence>
<feature type="modified residue" description="4-aspartylphosphate" evidence="13">
    <location>
        <position position="1417"/>
    </location>
</feature>
<keyword evidence="7" id="KW-0547">Nucleotide-binding</keyword>
<keyword evidence="8" id="KW-0067">ATP-binding</keyword>
<evidence type="ECO:0000256" key="1">
    <source>
        <dbReference type="ARBA" id="ARBA00000085"/>
    </source>
</evidence>
<feature type="modified residue" description="Phosphohistidine" evidence="12">
    <location>
        <position position="1567"/>
    </location>
</feature>
<feature type="domain" description="Histidine kinase" evidence="16">
    <location>
        <begin position="983"/>
        <end position="1204"/>
    </location>
</feature>
<dbReference type="Pfam" id="PF00989">
    <property type="entry name" value="PAS"/>
    <property type="match status" value="1"/>
</dbReference>
<dbReference type="CDD" id="cd00088">
    <property type="entry name" value="HPT"/>
    <property type="match status" value="1"/>
</dbReference>
<dbReference type="SUPFAM" id="SSF55874">
    <property type="entry name" value="ATPase domain of HSP90 chaperone/DNA topoisomerase II/histidine kinase"/>
    <property type="match status" value="1"/>
</dbReference>
<dbReference type="InterPro" id="IPR001610">
    <property type="entry name" value="PAC"/>
</dbReference>
<evidence type="ECO:0000256" key="15">
    <source>
        <dbReference type="SAM" id="Phobius"/>
    </source>
</evidence>
<dbReference type="Pfam" id="PF08447">
    <property type="entry name" value="PAS_3"/>
    <property type="match status" value="2"/>
</dbReference>
<keyword evidence="4" id="KW-1003">Cell membrane</keyword>
<accession>A0ABW4XPA4</accession>
<evidence type="ECO:0000256" key="13">
    <source>
        <dbReference type="PROSITE-ProRule" id="PRU00169"/>
    </source>
</evidence>
<feature type="domain" description="PAC" evidence="19">
    <location>
        <begin position="905"/>
        <end position="958"/>
    </location>
</feature>
<dbReference type="InterPro" id="IPR003661">
    <property type="entry name" value="HisK_dim/P_dom"/>
</dbReference>
<dbReference type="InterPro" id="IPR036097">
    <property type="entry name" value="HisK_dim/P_sf"/>
</dbReference>
<evidence type="ECO:0000256" key="7">
    <source>
        <dbReference type="ARBA" id="ARBA00022741"/>
    </source>
</evidence>
<feature type="coiled-coil region" evidence="14">
    <location>
        <begin position="946"/>
        <end position="979"/>
    </location>
</feature>
<evidence type="ECO:0000259" key="17">
    <source>
        <dbReference type="PROSITE" id="PS50110"/>
    </source>
</evidence>
<evidence type="ECO:0000259" key="18">
    <source>
        <dbReference type="PROSITE" id="PS50112"/>
    </source>
</evidence>
<dbReference type="NCBIfam" id="TIGR00229">
    <property type="entry name" value="sensory_box"/>
    <property type="match status" value="3"/>
</dbReference>
<dbReference type="CDD" id="cd00082">
    <property type="entry name" value="HisKA"/>
    <property type="match status" value="1"/>
</dbReference>
<comment type="catalytic activity">
    <reaction evidence="1">
        <text>ATP + protein L-histidine = ADP + protein N-phospho-L-histidine.</text>
        <dbReference type="EC" id="2.7.13.3"/>
    </reaction>
</comment>
<dbReference type="Pfam" id="PF02518">
    <property type="entry name" value="HATPase_c"/>
    <property type="match status" value="1"/>
</dbReference>
<keyword evidence="9 15" id="KW-1133">Transmembrane helix</keyword>
<evidence type="ECO:0000256" key="3">
    <source>
        <dbReference type="ARBA" id="ARBA00012438"/>
    </source>
</evidence>
<feature type="domain" description="PAS" evidence="18">
    <location>
        <begin position="432"/>
        <end position="493"/>
    </location>
</feature>
<dbReference type="SMART" id="SM00086">
    <property type="entry name" value="PAC"/>
    <property type="match status" value="4"/>
</dbReference>
<dbReference type="EC" id="2.7.13.3" evidence="3"/>
<organism evidence="21 22">
    <name type="scientific">Corallincola platygyrae</name>
    <dbReference type="NCBI Taxonomy" id="1193278"/>
    <lineage>
        <taxon>Bacteria</taxon>
        <taxon>Pseudomonadati</taxon>
        <taxon>Pseudomonadota</taxon>
        <taxon>Gammaproteobacteria</taxon>
        <taxon>Alteromonadales</taxon>
        <taxon>Psychromonadaceae</taxon>
        <taxon>Corallincola</taxon>
    </lineage>
</organism>
<name>A0ABW4XPA4_9GAMM</name>
<feature type="transmembrane region" description="Helical" evidence="15">
    <location>
        <begin position="381"/>
        <end position="403"/>
    </location>
</feature>
<dbReference type="CDD" id="cd17546">
    <property type="entry name" value="REC_hyHK_CKI1_RcsC-like"/>
    <property type="match status" value="2"/>
</dbReference>
<feature type="domain" description="PAC" evidence="19">
    <location>
        <begin position="766"/>
        <end position="818"/>
    </location>
</feature>
<evidence type="ECO:0000259" key="20">
    <source>
        <dbReference type="PROSITE" id="PS50894"/>
    </source>
</evidence>
<feature type="modified residue" description="4-aspartylphosphate" evidence="13">
    <location>
        <position position="1272"/>
    </location>
</feature>
<dbReference type="CDD" id="cd00130">
    <property type="entry name" value="PAS"/>
    <property type="match status" value="4"/>
</dbReference>
<reference evidence="22" key="1">
    <citation type="journal article" date="2019" name="Int. J. Syst. Evol. Microbiol.">
        <title>The Global Catalogue of Microorganisms (GCM) 10K type strain sequencing project: providing services to taxonomists for standard genome sequencing and annotation.</title>
        <authorList>
            <consortium name="The Broad Institute Genomics Platform"/>
            <consortium name="The Broad Institute Genome Sequencing Center for Infectious Disease"/>
            <person name="Wu L."/>
            <person name="Ma J."/>
        </authorList>
    </citation>
    <scope>NUCLEOTIDE SEQUENCE [LARGE SCALE GENOMIC DNA]</scope>
    <source>
        <strain evidence="22">CGMCC 1.10992</strain>
    </source>
</reference>
<dbReference type="SUPFAM" id="SSF55785">
    <property type="entry name" value="PYP-like sensor domain (PAS domain)"/>
    <property type="match status" value="4"/>
</dbReference>
<dbReference type="Proteomes" id="UP001597380">
    <property type="component" value="Unassembled WGS sequence"/>
</dbReference>
<dbReference type="SUPFAM" id="SSF52172">
    <property type="entry name" value="CheY-like"/>
    <property type="match status" value="2"/>
</dbReference>
<dbReference type="RefSeq" id="WP_345340574.1">
    <property type="nucleotide sequence ID" value="NZ_BAABLI010000015.1"/>
</dbReference>
<evidence type="ECO:0000313" key="21">
    <source>
        <dbReference type="EMBL" id="MFD2097411.1"/>
    </source>
</evidence>
<feature type="domain" description="PAS" evidence="18">
    <location>
        <begin position="691"/>
        <end position="745"/>
    </location>
</feature>
<dbReference type="Gene3D" id="1.10.287.130">
    <property type="match status" value="1"/>
</dbReference>
<dbReference type="InterPro" id="IPR000014">
    <property type="entry name" value="PAS"/>
</dbReference>
<evidence type="ECO:0000256" key="12">
    <source>
        <dbReference type="PROSITE-ProRule" id="PRU00110"/>
    </source>
</evidence>
<dbReference type="Pfam" id="PF01627">
    <property type="entry name" value="Hpt"/>
    <property type="match status" value="1"/>
</dbReference>
<dbReference type="InterPro" id="IPR001789">
    <property type="entry name" value="Sig_transdc_resp-reg_receiver"/>
</dbReference>
<dbReference type="InterPro" id="IPR005467">
    <property type="entry name" value="His_kinase_dom"/>
</dbReference>
<sequence length="1713" mass="189869">MAEAMTPYLLIGLLLLLAFAINVYVLYRASVRGVKSKRQSTRLKILGSSAGLLLFAMILLISLVGLSTSKQRLQTQAVNSLVAVSGTMEAALENWLDGWEFRVESVARFPLIEERVERLLQVPNTTQALIASEPLKQLRHSFTRVRKAFGDLGFFIIAPSRVNIGSMRDGNLGQINIIDRYYSSLLTRAFNGETVLIPPMPTDVPLPLTDGELSHDVPTMFIASPVRNKANQVIAVLTLRIDPIVEFGQLASSGSFGESGESYFVAADGHLLSPSRFEEDLMAMGLLAADTSSVLNITLTDPGRDLRLSPATFKERANQPLTVSAGSIVARESGNYDTAYRDYRGIPVLGAWRWNDRLGVGVVSEIDQEEILESYHELRNIIVAIIIAIVLVCVLMAVAMFVIGRQINRRLHIANTELEVRVDERTSELKDRESRLWQLYENSPVAYASLQHDGRFIKHNAAFSQLLGYPRDAFDRLSWPEILHPDLTDEITEISQWCNDQKITDKTIWLKHADGHAVTVSASIRRDDSDKGQIYNLSLLDITERARVLDQLADNEYQMRTLTENIQGAIFRYTIENNDLVHAVASYISPRWETITGFPVKDYLGKLPKRKLSEIIHPDDQHLLPQALYAAQQSRTPVEASVRIFHQGKTLKHVRINAIFNFNAEGEATLFDGTMFDVSRQNELLHQQHAAEAKIRNILDTVPDGIIVIDRQGTVQTFSPAAERIFGYSAEEVEGQNVKMLMPDDIASRHDDILADYHPGNSTSVVNNEREVYGRTKAGHEFPMSLMVGESRRGDELFFTGIVRNITQRKKAEEKLRESEDRMDAAATGAGLGLWDYYPTTNVVMVNQHCARMLGYEPIELLKTNEKWSPIRNGLQGLQALMHPDDKDRSNRKLSELTRNCEAKYNTEVRLQNKAGEYRWYLSLGQVSETDSRGRALRLTGIFLDIDELKKLQNELSGAKELAEAEKRKAQEANQAKSDFLANMSHEIRTPMNAIIGMSHLALQTALDNKQRNYVEKVNRSAEALLGIINDILDFSKIEAGKLDIEATPFRLEDVLGTLGNLVGLKAEEKGIELLFDIEPDLPTALIGDPLRLGQILVNLGNNAVKFTESGEVVVRVKMLSSSDERVRLDFAIKDTGIGMTPEQQAKLFQPFTQADSSTTRKHGGTGLGLAICRKLTELMGGEIQLESEPHVGSTFSFDIDLGKQDISQQPRLMGEKEIALLNVLVVDDNASAREILSSQLTRFGCNVASASTGKEAISLVHESQFDLILMDWRMPGMDGVEAVRTIQADDQISPQPKVIMITAYGREELSAAAFGIQIHGLLTKPLTSSSLLDALMRAMGHQVAEVTRSQQLKDESQDSIKRLRGAKVLVVEDNEVNQELIEELLTQQQISVTLAENGEQAISVLEENSFDGILMDCQMPVMDGYTAASLIRKNSAWSTLPILALTANAMAGDREKAVKAGMNDHIPKPIDVQEMFATMARWIKPANPIVSDEAETAASAAGSKEITSLPDLPGIDTADGLARTQNNHDLYIRLLTKFASSQAEMPERYLQAWQADDQELAVREAHTLKGLAASIGANSLAEQAASLEHAAQSGKRASDILELVRMQLAPVLEGISAISVPAEESEVATEKQTAGVRTFDRDEALEMLVTIEEMVANYDTEAAEYLQTNKDKLTNSGLSAQIKALNNAIDDYDFDVAQETVQQMKAAVESMD</sequence>
<dbReference type="PROSITE" id="PS50109">
    <property type="entry name" value="HIS_KIN"/>
    <property type="match status" value="1"/>
</dbReference>
<dbReference type="SMART" id="SM00448">
    <property type="entry name" value="REC"/>
    <property type="match status" value="2"/>
</dbReference>
<dbReference type="CDD" id="cd16922">
    <property type="entry name" value="HATPase_EvgS-ArcB-TorS-like"/>
    <property type="match status" value="1"/>
</dbReference>
<dbReference type="Pfam" id="PF13426">
    <property type="entry name" value="PAS_9"/>
    <property type="match status" value="1"/>
</dbReference>
<feature type="transmembrane region" description="Helical" evidence="15">
    <location>
        <begin position="45"/>
        <end position="66"/>
    </location>
</feature>
<evidence type="ECO:0000256" key="14">
    <source>
        <dbReference type="SAM" id="Coils"/>
    </source>
</evidence>
<dbReference type="InterPro" id="IPR013655">
    <property type="entry name" value="PAS_fold_3"/>
</dbReference>
<dbReference type="PRINTS" id="PR00344">
    <property type="entry name" value="BCTRLSENSOR"/>
</dbReference>
<dbReference type="InterPro" id="IPR013767">
    <property type="entry name" value="PAS_fold"/>
</dbReference>
<feature type="coiled-coil region" evidence="14">
    <location>
        <begin position="802"/>
        <end position="829"/>
    </location>
</feature>
<feature type="domain" description="Response regulatory" evidence="17">
    <location>
        <begin position="1223"/>
        <end position="1340"/>
    </location>
</feature>
<dbReference type="InterPro" id="IPR035965">
    <property type="entry name" value="PAS-like_dom_sf"/>
</dbReference>
<feature type="domain" description="PAS" evidence="18">
    <location>
        <begin position="843"/>
        <end position="901"/>
    </location>
</feature>
<feature type="domain" description="PAS" evidence="18">
    <location>
        <begin position="555"/>
        <end position="635"/>
    </location>
</feature>
<evidence type="ECO:0000256" key="10">
    <source>
        <dbReference type="ARBA" id="ARBA00023012"/>
    </source>
</evidence>
<keyword evidence="5 13" id="KW-0597">Phosphoprotein</keyword>
<comment type="subcellular location">
    <subcellularLocation>
        <location evidence="2">Cell membrane</location>
        <topology evidence="2">Multi-pass membrane protein</topology>
    </subcellularLocation>
</comment>
<dbReference type="PROSITE" id="PS50113">
    <property type="entry name" value="PAC"/>
    <property type="match status" value="2"/>
</dbReference>
<dbReference type="InterPro" id="IPR036641">
    <property type="entry name" value="HPT_dom_sf"/>
</dbReference>
<dbReference type="InterPro" id="IPR000700">
    <property type="entry name" value="PAS-assoc_C"/>
</dbReference>
<evidence type="ECO:0000256" key="8">
    <source>
        <dbReference type="ARBA" id="ARBA00022840"/>
    </source>
</evidence>
<evidence type="ECO:0000313" key="22">
    <source>
        <dbReference type="Proteomes" id="UP001597380"/>
    </source>
</evidence>
<evidence type="ECO:0000256" key="6">
    <source>
        <dbReference type="ARBA" id="ARBA00022692"/>
    </source>
</evidence>
<comment type="caution">
    <text evidence="21">The sequence shown here is derived from an EMBL/GenBank/DDBJ whole genome shotgun (WGS) entry which is preliminary data.</text>
</comment>
<dbReference type="PANTHER" id="PTHR45339">
    <property type="entry name" value="HYBRID SIGNAL TRANSDUCTION HISTIDINE KINASE J"/>
    <property type="match status" value="1"/>
</dbReference>
<evidence type="ECO:0000256" key="2">
    <source>
        <dbReference type="ARBA" id="ARBA00004651"/>
    </source>
</evidence>
<evidence type="ECO:0000256" key="9">
    <source>
        <dbReference type="ARBA" id="ARBA00022989"/>
    </source>
</evidence>
<dbReference type="PANTHER" id="PTHR45339:SF1">
    <property type="entry name" value="HYBRID SIGNAL TRANSDUCTION HISTIDINE KINASE J"/>
    <property type="match status" value="1"/>
</dbReference>
<dbReference type="Gene3D" id="3.40.50.2300">
    <property type="match status" value="2"/>
</dbReference>
<keyword evidence="14" id="KW-0175">Coiled coil</keyword>
<evidence type="ECO:0000256" key="4">
    <source>
        <dbReference type="ARBA" id="ARBA00022475"/>
    </source>
</evidence>
<dbReference type="InterPro" id="IPR004358">
    <property type="entry name" value="Sig_transdc_His_kin-like_C"/>
</dbReference>
<feature type="domain" description="Response regulatory" evidence="17">
    <location>
        <begin position="1368"/>
        <end position="1484"/>
    </location>
</feature>
<dbReference type="PROSITE" id="PS50112">
    <property type="entry name" value="PAS"/>
    <property type="match status" value="4"/>
</dbReference>
<evidence type="ECO:0000259" key="16">
    <source>
        <dbReference type="PROSITE" id="PS50109"/>
    </source>
</evidence>
<feature type="transmembrane region" description="Helical" evidence="15">
    <location>
        <begin position="6"/>
        <end position="25"/>
    </location>
</feature>
<dbReference type="PROSITE" id="PS50110">
    <property type="entry name" value="RESPONSE_REGULATORY"/>
    <property type="match status" value="2"/>
</dbReference>
<dbReference type="Pfam" id="PF00512">
    <property type="entry name" value="HisKA"/>
    <property type="match status" value="1"/>
</dbReference>
<protein>
    <recommendedName>
        <fullName evidence="3">histidine kinase</fullName>
        <ecNumber evidence="3">2.7.13.3</ecNumber>
    </recommendedName>
</protein>
<keyword evidence="11 15" id="KW-0472">Membrane</keyword>